<feature type="compositionally biased region" description="Basic and acidic residues" evidence="5">
    <location>
        <begin position="41"/>
        <end position="50"/>
    </location>
</feature>
<feature type="region of interest" description="Disordered" evidence="5">
    <location>
        <begin position="488"/>
        <end position="507"/>
    </location>
</feature>
<dbReference type="PANTHER" id="PTHR19336">
    <property type="entry name" value="UNCHARACTERIZED DUF1167"/>
    <property type="match status" value="1"/>
</dbReference>
<sequence>MRRTPLKFDISIAGDEQEESRVQLEKNLLHTDLSLHLSSTHDDYSVENPRHQSSVSAPFSAFDSIDPSRDALDMDEGLSQPHAWSYRTGDDDEGVHPFVGGETISTAAHHASALTLSAGLGGRGERRDISLSGAEYDPERPLQDLIAGIGTKFNLFNAERQPSRHASNSVPFDPPIVGSTAELNQILSVHHVTANTRRVRSPYSEQSTSSSSEPDTPEPTSSKPKLSDALSHLAFSPKRPRSPALPPRSASPAQLHGPTRRGMSTSNRPETQHPPQSYRVTARPSSLRVPQVDAREGEPTPRPRKVLLRTQEVNSNNALHPPTPSTVPSNFTRLAKGLAREIEAEQSRWHEPLEVEEMYVDKNALTQQARERRAIPGNAQACSSNVKKKQVQLPDVTGLTVAVESPAKGQSHQPYGETAKKYGDEEGHARLQLAMNLLQKKIAHLDAENHTSRKRMKELERELDVCRQDVERQREIVMHREDVLVKQHRAEATTSKSKGKARSVEVTKEEQMRYKQAVEEKKALESLITTLRSHMSRLTSELSSHKTLLDELRSLREADKNTLRQKVREVDLLRQEVEKIAGEVEVLKGVVEEGLRERRERNLSQSHGEPQGHDMVVGSREDGGDDEVERGQDGDESLNAPKDAEDYEIEDIQPALARRALLERTDHVAFNSSPIQDNATNAQRYVEDSELERISMELEERRSERSRSSSRLGSSVSSNGSHRAPSVTSSVGSARNPLIAASPPERATTLDSHRQRRRQASRSSVPLMQVPRPSAPTPAHARERHLAGEVPFPQIRGAQLERMFFSAPEHNTKTCTVCNRRRYRGAAPRALWYPASKGHNVTVADANDEDEGFEEGSVVEDGEGRRAPQGAAVNLDFLDGDVRNGHLPPQTVLVRVLRELEDDFTHYKGIYTELADQYKMMDAASNVVKRNVLAQHLREVIDVLEQRGDQIASLYDLLTFEDKPVARSVVPEKEPGKQEPARSERTRSSGSRKCLAFA</sequence>
<evidence type="ECO:0000256" key="5">
    <source>
        <dbReference type="SAM" id="MobiDB-lite"/>
    </source>
</evidence>
<dbReference type="AlphaFoldDB" id="A0A9P5T691"/>
<proteinExistence type="predicted"/>
<feature type="region of interest" description="Disordered" evidence="5">
    <location>
        <begin position="968"/>
        <end position="998"/>
    </location>
</feature>
<dbReference type="InterPro" id="IPR024957">
    <property type="entry name" value="Cep57_MT-bd_dom"/>
</dbReference>
<feature type="region of interest" description="Disordered" evidence="5">
    <location>
        <begin position="697"/>
        <end position="779"/>
    </location>
</feature>
<evidence type="ECO:0000259" key="6">
    <source>
        <dbReference type="Pfam" id="PF06657"/>
    </source>
</evidence>
<feature type="domain" description="Cep57 centrosome microtubule-binding" evidence="6">
    <location>
        <begin position="887"/>
        <end position="957"/>
    </location>
</feature>
<dbReference type="Pfam" id="PF06657">
    <property type="entry name" value="Cep57_MT_bd"/>
    <property type="match status" value="1"/>
</dbReference>
<dbReference type="Proteomes" id="UP000759537">
    <property type="component" value="Unassembled WGS sequence"/>
</dbReference>
<dbReference type="PANTHER" id="PTHR19336:SF9">
    <property type="entry name" value="SPINDLE POLE BODY PROTEIN PPC89"/>
    <property type="match status" value="1"/>
</dbReference>
<feature type="compositionally biased region" description="Basic and acidic residues" evidence="5">
    <location>
        <begin position="968"/>
        <end position="987"/>
    </location>
</feature>
<keyword evidence="9" id="KW-1185">Reference proteome</keyword>
<name>A0A9P5T691_9AGAM</name>
<feature type="domain" description="PPC89 centrosome localisation" evidence="7">
    <location>
        <begin position="524"/>
        <end position="599"/>
    </location>
</feature>
<keyword evidence="3" id="KW-0206">Cytoskeleton</keyword>
<dbReference type="EMBL" id="WHVB01000012">
    <property type="protein sequence ID" value="KAF8478008.1"/>
    <property type="molecule type" value="Genomic_DNA"/>
</dbReference>
<reference evidence="8" key="2">
    <citation type="journal article" date="2020" name="Nat. Commun.">
        <title>Large-scale genome sequencing of mycorrhizal fungi provides insights into the early evolution of symbiotic traits.</title>
        <authorList>
            <person name="Miyauchi S."/>
            <person name="Kiss E."/>
            <person name="Kuo A."/>
            <person name="Drula E."/>
            <person name="Kohler A."/>
            <person name="Sanchez-Garcia M."/>
            <person name="Morin E."/>
            <person name="Andreopoulos B."/>
            <person name="Barry K.W."/>
            <person name="Bonito G."/>
            <person name="Buee M."/>
            <person name="Carver A."/>
            <person name="Chen C."/>
            <person name="Cichocki N."/>
            <person name="Clum A."/>
            <person name="Culley D."/>
            <person name="Crous P.W."/>
            <person name="Fauchery L."/>
            <person name="Girlanda M."/>
            <person name="Hayes R.D."/>
            <person name="Keri Z."/>
            <person name="LaButti K."/>
            <person name="Lipzen A."/>
            <person name="Lombard V."/>
            <person name="Magnuson J."/>
            <person name="Maillard F."/>
            <person name="Murat C."/>
            <person name="Nolan M."/>
            <person name="Ohm R.A."/>
            <person name="Pangilinan J."/>
            <person name="Pereira M.F."/>
            <person name="Perotto S."/>
            <person name="Peter M."/>
            <person name="Pfister S."/>
            <person name="Riley R."/>
            <person name="Sitrit Y."/>
            <person name="Stielow J.B."/>
            <person name="Szollosi G."/>
            <person name="Zifcakova L."/>
            <person name="Stursova M."/>
            <person name="Spatafora J.W."/>
            <person name="Tedersoo L."/>
            <person name="Vaario L.M."/>
            <person name="Yamada A."/>
            <person name="Yan M."/>
            <person name="Wang P."/>
            <person name="Xu J."/>
            <person name="Bruns T."/>
            <person name="Baldrian P."/>
            <person name="Vilgalys R."/>
            <person name="Dunand C."/>
            <person name="Henrissat B."/>
            <person name="Grigoriev I.V."/>
            <person name="Hibbett D."/>
            <person name="Nagy L.G."/>
            <person name="Martin F.M."/>
        </authorList>
    </citation>
    <scope>NUCLEOTIDE SEQUENCE</scope>
    <source>
        <strain evidence="8">Prilba</strain>
    </source>
</reference>
<organism evidence="8 9">
    <name type="scientific">Russula ochroleuca</name>
    <dbReference type="NCBI Taxonomy" id="152965"/>
    <lineage>
        <taxon>Eukaryota</taxon>
        <taxon>Fungi</taxon>
        <taxon>Dikarya</taxon>
        <taxon>Basidiomycota</taxon>
        <taxon>Agaricomycotina</taxon>
        <taxon>Agaricomycetes</taxon>
        <taxon>Russulales</taxon>
        <taxon>Russulaceae</taxon>
        <taxon>Russula</taxon>
    </lineage>
</organism>
<accession>A0A9P5T691</accession>
<dbReference type="GO" id="GO:0008017">
    <property type="term" value="F:microtubule binding"/>
    <property type="evidence" value="ECO:0007669"/>
    <property type="project" value="InterPro"/>
</dbReference>
<feature type="region of interest" description="Disordered" evidence="5">
    <location>
        <begin position="193"/>
        <end position="302"/>
    </location>
</feature>
<protein>
    <recommendedName>
        <fullName evidence="10">Cep57 centrosome microtubule-binding domain-containing protein</fullName>
    </recommendedName>
</protein>
<evidence type="ECO:0000313" key="9">
    <source>
        <dbReference type="Proteomes" id="UP000759537"/>
    </source>
</evidence>
<feature type="compositionally biased region" description="Polar residues" evidence="5">
    <location>
        <begin position="262"/>
        <end position="279"/>
    </location>
</feature>
<feature type="region of interest" description="Disordered" evidence="5">
    <location>
        <begin position="41"/>
        <end position="60"/>
    </location>
</feature>
<dbReference type="InterPro" id="IPR051756">
    <property type="entry name" value="Centrosomal_MT-associated"/>
</dbReference>
<dbReference type="Pfam" id="PF14197">
    <property type="entry name" value="Cep57_CLD_2"/>
    <property type="match status" value="1"/>
</dbReference>
<evidence type="ECO:0008006" key="10">
    <source>
        <dbReference type="Google" id="ProtNLM"/>
    </source>
</evidence>
<evidence type="ECO:0000256" key="1">
    <source>
        <dbReference type="ARBA" id="ARBA00004267"/>
    </source>
</evidence>
<feature type="compositionally biased region" description="Low complexity" evidence="5">
    <location>
        <begin position="201"/>
        <end position="224"/>
    </location>
</feature>
<dbReference type="GO" id="GO:0005815">
    <property type="term" value="C:microtubule organizing center"/>
    <property type="evidence" value="ECO:0007669"/>
    <property type="project" value="UniProtKB-SubCell"/>
</dbReference>
<comment type="subcellular location">
    <subcellularLocation>
        <location evidence="1">Cytoplasm</location>
        <location evidence="1">Cytoskeleton</location>
        <location evidence="1">Microtubule organizing center</location>
    </subcellularLocation>
</comment>
<feature type="compositionally biased region" description="Low complexity" evidence="5">
    <location>
        <begin position="709"/>
        <end position="718"/>
    </location>
</feature>
<evidence type="ECO:0000259" key="7">
    <source>
        <dbReference type="Pfam" id="PF14197"/>
    </source>
</evidence>
<evidence type="ECO:0000256" key="2">
    <source>
        <dbReference type="ARBA" id="ARBA00022490"/>
    </source>
</evidence>
<evidence type="ECO:0000313" key="8">
    <source>
        <dbReference type="EMBL" id="KAF8478008.1"/>
    </source>
</evidence>
<evidence type="ECO:0000256" key="3">
    <source>
        <dbReference type="ARBA" id="ARBA00023212"/>
    </source>
</evidence>
<comment type="caution">
    <text evidence="8">The sequence shown here is derived from an EMBL/GenBank/DDBJ whole genome shotgun (WGS) entry which is preliminary data.</text>
</comment>
<feature type="coiled-coil region" evidence="4">
    <location>
        <begin position="428"/>
        <end position="476"/>
    </location>
</feature>
<gene>
    <name evidence="8" type="ORF">DFH94DRAFT_76422</name>
</gene>
<feature type="compositionally biased region" description="Basic and acidic residues" evidence="5">
    <location>
        <begin position="697"/>
        <end position="707"/>
    </location>
</feature>
<keyword evidence="2" id="KW-0963">Cytoplasm</keyword>
<feature type="region of interest" description="Disordered" evidence="5">
    <location>
        <begin position="597"/>
        <end position="647"/>
    </location>
</feature>
<dbReference type="InterPro" id="IPR025925">
    <property type="entry name" value="PPC89_CLD"/>
</dbReference>
<dbReference type="OrthoDB" id="76453at2759"/>
<reference evidence="8" key="1">
    <citation type="submission" date="2019-10" db="EMBL/GenBank/DDBJ databases">
        <authorList>
            <consortium name="DOE Joint Genome Institute"/>
            <person name="Kuo A."/>
            <person name="Miyauchi S."/>
            <person name="Kiss E."/>
            <person name="Drula E."/>
            <person name="Kohler A."/>
            <person name="Sanchez-Garcia M."/>
            <person name="Andreopoulos B."/>
            <person name="Barry K.W."/>
            <person name="Bonito G."/>
            <person name="Buee M."/>
            <person name="Carver A."/>
            <person name="Chen C."/>
            <person name="Cichocki N."/>
            <person name="Clum A."/>
            <person name="Culley D."/>
            <person name="Crous P.W."/>
            <person name="Fauchery L."/>
            <person name="Girlanda M."/>
            <person name="Hayes R."/>
            <person name="Keri Z."/>
            <person name="LaButti K."/>
            <person name="Lipzen A."/>
            <person name="Lombard V."/>
            <person name="Magnuson J."/>
            <person name="Maillard F."/>
            <person name="Morin E."/>
            <person name="Murat C."/>
            <person name="Nolan M."/>
            <person name="Ohm R."/>
            <person name="Pangilinan J."/>
            <person name="Pereira M."/>
            <person name="Perotto S."/>
            <person name="Peter M."/>
            <person name="Riley R."/>
            <person name="Sitrit Y."/>
            <person name="Stielow B."/>
            <person name="Szollosi G."/>
            <person name="Zifcakova L."/>
            <person name="Stursova M."/>
            <person name="Spatafora J.W."/>
            <person name="Tedersoo L."/>
            <person name="Vaario L.-M."/>
            <person name="Yamada A."/>
            <person name="Yan M."/>
            <person name="Wang P."/>
            <person name="Xu J."/>
            <person name="Bruns T."/>
            <person name="Baldrian P."/>
            <person name="Vilgalys R."/>
            <person name="Henrissat B."/>
            <person name="Grigoriev I.V."/>
            <person name="Hibbett D."/>
            <person name="Nagy L.G."/>
            <person name="Martin F.M."/>
        </authorList>
    </citation>
    <scope>NUCLEOTIDE SEQUENCE</scope>
    <source>
        <strain evidence="8">Prilba</strain>
    </source>
</reference>
<keyword evidence="4" id="KW-0175">Coiled coil</keyword>
<evidence type="ECO:0000256" key="4">
    <source>
        <dbReference type="SAM" id="Coils"/>
    </source>
</evidence>